<name>A0A318JXS8_9NOCA</name>
<sequence>MEPEEPVAVDLSDIERKVLAYGVGSWGGPARCSEALAVAMGFRDAQDVGKHGRRLESALIAGEALTAMDWRRVLVSTEIFFASDVLGCGREWSIVRGISDEETLRVLRGLQRKLPWRVTHLPEHLRPR</sequence>
<keyword evidence="2" id="KW-1185">Reference proteome</keyword>
<evidence type="ECO:0000313" key="2">
    <source>
        <dbReference type="Proteomes" id="UP000247569"/>
    </source>
</evidence>
<dbReference type="AlphaFoldDB" id="A0A318JXS8"/>
<organism evidence="1 2">
    <name type="scientific">Nocardia tenerifensis</name>
    <dbReference type="NCBI Taxonomy" id="228006"/>
    <lineage>
        <taxon>Bacteria</taxon>
        <taxon>Bacillati</taxon>
        <taxon>Actinomycetota</taxon>
        <taxon>Actinomycetes</taxon>
        <taxon>Mycobacteriales</taxon>
        <taxon>Nocardiaceae</taxon>
        <taxon>Nocardia</taxon>
    </lineage>
</organism>
<proteinExistence type="predicted"/>
<comment type="caution">
    <text evidence="1">The sequence shown here is derived from an EMBL/GenBank/DDBJ whole genome shotgun (WGS) entry which is preliminary data.</text>
</comment>
<dbReference type="Proteomes" id="UP000247569">
    <property type="component" value="Unassembled WGS sequence"/>
</dbReference>
<protein>
    <submittedName>
        <fullName evidence="1">Uncharacterized protein</fullName>
    </submittedName>
</protein>
<evidence type="ECO:0000313" key="1">
    <source>
        <dbReference type="EMBL" id="PXX61569.1"/>
    </source>
</evidence>
<dbReference type="EMBL" id="QJKF01000008">
    <property type="protein sequence ID" value="PXX61569.1"/>
    <property type="molecule type" value="Genomic_DNA"/>
</dbReference>
<accession>A0A318JXS8</accession>
<dbReference type="RefSeq" id="WP_211336368.1">
    <property type="nucleotide sequence ID" value="NZ_QJKF01000008.1"/>
</dbReference>
<gene>
    <name evidence="1" type="ORF">DFR70_108127</name>
</gene>
<reference evidence="1 2" key="1">
    <citation type="submission" date="2018-05" db="EMBL/GenBank/DDBJ databases">
        <title>Genomic Encyclopedia of Type Strains, Phase IV (KMG-IV): sequencing the most valuable type-strain genomes for metagenomic binning, comparative biology and taxonomic classification.</title>
        <authorList>
            <person name="Goeker M."/>
        </authorList>
    </citation>
    <scope>NUCLEOTIDE SEQUENCE [LARGE SCALE GENOMIC DNA]</scope>
    <source>
        <strain evidence="1 2">DSM 44704</strain>
    </source>
</reference>